<feature type="transmembrane region" description="Helical" evidence="9">
    <location>
        <begin position="168"/>
        <end position="186"/>
    </location>
</feature>
<evidence type="ECO:0000256" key="3">
    <source>
        <dbReference type="ARBA" id="ARBA00022676"/>
    </source>
</evidence>
<dbReference type="GO" id="GO:0005886">
    <property type="term" value="C:plasma membrane"/>
    <property type="evidence" value="ECO:0007669"/>
    <property type="project" value="UniProtKB-SubCell"/>
</dbReference>
<feature type="transmembrane region" description="Helical" evidence="9">
    <location>
        <begin position="34"/>
        <end position="52"/>
    </location>
</feature>
<dbReference type="Proteomes" id="UP000317691">
    <property type="component" value="Unassembled WGS sequence"/>
</dbReference>
<evidence type="ECO:0000256" key="9">
    <source>
        <dbReference type="SAM" id="Phobius"/>
    </source>
</evidence>
<evidence type="ECO:0000256" key="6">
    <source>
        <dbReference type="ARBA" id="ARBA00022989"/>
    </source>
</evidence>
<gene>
    <name evidence="11" type="ORF">E6K79_07945</name>
</gene>
<feature type="transmembrane region" description="Helical" evidence="9">
    <location>
        <begin position="324"/>
        <end position="342"/>
    </location>
</feature>
<evidence type="ECO:0000256" key="1">
    <source>
        <dbReference type="ARBA" id="ARBA00004651"/>
    </source>
</evidence>
<dbReference type="InterPro" id="IPR050297">
    <property type="entry name" value="LipidA_mod_glycosyltrf_83"/>
</dbReference>
<feature type="domain" description="Glycosyltransferase RgtA/B/C/D-like" evidence="10">
    <location>
        <begin position="101"/>
        <end position="223"/>
    </location>
</feature>
<feature type="transmembrane region" description="Helical" evidence="9">
    <location>
        <begin position="349"/>
        <end position="368"/>
    </location>
</feature>
<evidence type="ECO:0000256" key="7">
    <source>
        <dbReference type="ARBA" id="ARBA00023136"/>
    </source>
</evidence>
<dbReference type="GO" id="GO:0009103">
    <property type="term" value="P:lipopolysaccharide biosynthetic process"/>
    <property type="evidence" value="ECO:0007669"/>
    <property type="project" value="UniProtKB-ARBA"/>
</dbReference>
<dbReference type="EMBL" id="VBOZ01000025">
    <property type="protein sequence ID" value="TMQ64209.1"/>
    <property type="molecule type" value="Genomic_DNA"/>
</dbReference>
<feature type="transmembrane region" description="Helical" evidence="9">
    <location>
        <begin position="137"/>
        <end position="156"/>
    </location>
</feature>
<keyword evidence="3" id="KW-0328">Glycosyltransferase</keyword>
<dbReference type="GO" id="GO:0016763">
    <property type="term" value="F:pentosyltransferase activity"/>
    <property type="evidence" value="ECO:0007669"/>
    <property type="project" value="TreeGrafter"/>
</dbReference>
<keyword evidence="4" id="KW-0808">Transferase</keyword>
<organism evidence="11 12">
    <name type="scientific">Eiseniibacteriota bacterium</name>
    <dbReference type="NCBI Taxonomy" id="2212470"/>
    <lineage>
        <taxon>Bacteria</taxon>
        <taxon>Candidatus Eiseniibacteriota</taxon>
    </lineage>
</organism>
<evidence type="ECO:0000256" key="5">
    <source>
        <dbReference type="ARBA" id="ARBA00022692"/>
    </source>
</evidence>
<feature type="region of interest" description="Disordered" evidence="8">
    <location>
        <begin position="1"/>
        <end position="28"/>
    </location>
</feature>
<proteinExistence type="predicted"/>
<feature type="transmembrane region" description="Helical" evidence="9">
    <location>
        <begin position="114"/>
        <end position="131"/>
    </location>
</feature>
<keyword evidence="2" id="KW-1003">Cell membrane</keyword>
<accession>A0A538TKQ1</accession>
<dbReference type="Pfam" id="PF13231">
    <property type="entry name" value="PMT_2"/>
    <property type="match status" value="1"/>
</dbReference>
<evidence type="ECO:0000256" key="2">
    <source>
        <dbReference type="ARBA" id="ARBA00022475"/>
    </source>
</evidence>
<comment type="subcellular location">
    <subcellularLocation>
        <location evidence="1">Cell membrane</location>
        <topology evidence="1">Multi-pass membrane protein</topology>
    </subcellularLocation>
</comment>
<keyword evidence="5 9" id="KW-0812">Transmembrane</keyword>
<evidence type="ECO:0000256" key="4">
    <source>
        <dbReference type="ARBA" id="ARBA00022679"/>
    </source>
</evidence>
<dbReference type="AlphaFoldDB" id="A0A538TKQ1"/>
<dbReference type="PANTHER" id="PTHR33908:SF11">
    <property type="entry name" value="MEMBRANE PROTEIN"/>
    <property type="match status" value="1"/>
</dbReference>
<comment type="caution">
    <text evidence="11">The sequence shown here is derived from an EMBL/GenBank/DDBJ whole genome shotgun (WGS) entry which is preliminary data.</text>
</comment>
<evidence type="ECO:0000256" key="8">
    <source>
        <dbReference type="SAM" id="MobiDB-lite"/>
    </source>
</evidence>
<reference evidence="11 12" key="1">
    <citation type="journal article" date="2019" name="Nat. Microbiol.">
        <title>Mediterranean grassland soil C-N compound turnover is dependent on rainfall and depth, and is mediated by genomically divergent microorganisms.</title>
        <authorList>
            <person name="Diamond S."/>
            <person name="Andeer P.F."/>
            <person name="Li Z."/>
            <person name="Crits-Christoph A."/>
            <person name="Burstein D."/>
            <person name="Anantharaman K."/>
            <person name="Lane K.R."/>
            <person name="Thomas B.C."/>
            <person name="Pan C."/>
            <person name="Northen T.R."/>
            <person name="Banfield J.F."/>
        </authorList>
    </citation>
    <scope>NUCLEOTIDE SEQUENCE [LARGE SCALE GENOMIC DNA]</scope>
    <source>
        <strain evidence="11">WS_9</strain>
    </source>
</reference>
<evidence type="ECO:0000259" key="10">
    <source>
        <dbReference type="Pfam" id="PF13231"/>
    </source>
</evidence>
<evidence type="ECO:0000313" key="11">
    <source>
        <dbReference type="EMBL" id="TMQ64209.1"/>
    </source>
</evidence>
<dbReference type="InterPro" id="IPR038731">
    <property type="entry name" value="RgtA/B/C-like"/>
</dbReference>
<keyword evidence="7 9" id="KW-0472">Membrane</keyword>
<dbReference type="PANTHER" id="PTHR33908">
    <property type="entry name" value="MANNOSYLTRANSFERASE YKCB-RELATED"/>
    <property type="match status" value="1"/>
</dbReference>
<feature type="transmembrane region" description="Helical" evidence="9">
    <location>
        <begin position="406"/>
        <end position="425"/>
    </location>
</feature>
<keyword evidence="6 9" id="KW-1133">Transmembrane helix</keyword>
<name>A0A538TKQ1_UNCEI</name>
<protein>
    <recommendedName>
        <fullName evidence="10">Glycosyltransferase RgtA/B/C/D-like domain-containing protein</fullName>
    </recommendedName>
</protein>
<feature type="transmembrane region" description="Helical" evidence="9">
    <location>
        <begin position="374"/>
        <end position="394"/>
    </location>
</feature>
<sequence length="547" mass="60239">MAAPARRGGRAPKGKPERPRTQADSGAPGASYRWTRWIAYTAIAVFAIYWGVKAFIVHRIGNYGVETDFYWKYGSAARDLLQGRINIDNYDSKGWGYPAAVALVSLLGFDTFRAAQVLGLLSAVAAAALLYRIHRSLLGPGVALASVLLLLGNHSFLINTYEIGTDMFFFAIALGSMALLLCRSNPRGREILASGLLGGWAFSTRYNGLFLWPGALALLLLVRTAEGPAAIRLRRAGIWTAGFFAAALPWLVVNAVHTGNPLTNSNYINVGYAVYGEGDWDKYFYGGGHKIGSFLDIVRQNPGRFATVMVKNTFDHLQRDLSELIAPAWSIIAVIGGVLLLIERPGRRFGGYALLWALYFLTLIPVFYGARFSLPLLAFWLLLAAWPFVSPALGKRIAAVERSFPLRTVLFLLLWIPTVAQAYQWTEDPGNKERVGVGPYELLPVVDFLREQGPGQALLARKPHAAFMAKMRFVPIPEVGSPAEIRAYALKEHVRFLLVSGIELRMRAQGIRPFWTEGQVPGFARVFESPKALVYEVLPDKPGAQAP</sequence>
<evidence type="ECO:0000313" key="12">
    <source>
        <dbReference type="Proteomes" id="UP000317691"/>
    </source>
</evidence>
<feature type="transmembrane region" description="Helical" evidence="9">
    <location>
        <begin position="236"/>
        <end position="256"/>
    </location>
</feature>